<keyword evidence="1" id="KW-0812">Transmembrane</keyword>
<organism evidence="3">
    <name type="scientific">Strongyloides stercoralis</name>
    <name type="common">Threadworm</name>
    <dbReference type="NCBI Taxonomy" id="6248"/>
    <lineage>
        <taxon>Eukaryota</taxon>
        <taxon>Metazoa</taxon>
        <taxon>Ecdysozoa</taxon>
        <taxon>Nematoda</taxon>
        <taxon>Chromadorea</taxon>
        <taxon>Rhabditida</taxon>
        <taxon>Tylenchina</taxon>
        <taxon>Panagrolaimomorpha</taxon>
        <taxon>Strongyloidoidea</taxon>
        <taxon>Strongyloididae</taxon>
        <taxon>Strongyloides</taxon>
    </lineage>
</organism>
<dbReference type="WBParaSite" id="TCONS_00012959.p1">
    <property type="protein sequence ID" value="TCONS_00012959.p1"/>
    <property type="gene ID" value="XLOC_008746"/>
</dbReference>
<evidence type="ECO:0000313" key="2">
    <source>
        <dbReference type="Proteomes" id="UP000035681"/>
    </source>
</evidence>
<feature type="transmembrane region" description="Helical" evidence="1">
    <location>
        <begin position="20"/>
        <end position="43"/>
    </location>
</feature>
<keyword evidence="2" id="KW-1185">Reference proteome</keyword>
<reference evidence="3" key="1">
    <citation type="submission" date="2015-08" db="UniProtKB">
        <authorList>
            <consortium name="WormBaseParasite"/>
        </authorList>
    </citation>
    <scope>IDENTIFICATION</scope>
</reference>
<protein>
    <submittedName>
        <fullName evidence="3 4">Uncharacterized protein</fullName>
    </submittedName>
</protein>
<proteinExistence type="predicted"/>
<dbReference type="WBParaSite" id="SSTP_0001097100.1">
    <property type="protein sequence ID" value="SSTP_0001097100.1"/>
    <property type="gene ID" value="SSTP_0001097100"/>
</dbReference>
<keyword evidence="1" id="KW-1133">Transmembrane helix</keyword>
<dbReference type="AlphaFoldDB" id="A0A0K0END4"/>
<accession>A0A0K0END4</accession>
<evidence type="ECO:0000313" key="4">
    <source>
        <dbReference type="WBParaSite" id="TCONS_00012959.p1"/>
    </source>
</evidence>
<evidence type="ECO:0000313" key="3">
    <source>
        <dbReference type="WBParaSite" id="SSTP_0001097100.1"/>
    </source>
</evidence>
<evidence type="ECO:0000256" key="1">
    <source>
        <dbReference type="SAM" id="Phobius"/>
    </source>
</evidence>
<name>A0A0K0END4_STRER</name>
<keyword evidence="1" id="KW-0472">Membrane</keyword>
<sequence>MLLLAILYLPLKVKIFSIYYFYLKMILRLFFLLWLFTTPCINIQLIPKYFLRDLSVEPSVYESDGLNNEQAFFDFDNFYNKFVYDLIPDPSSSSREKLTNYVNSKDNINTESKHFSSKKTKIR</sequence>
<dbReference type="Proteomes" id="UP000035681">
    <property type="component" value="Unplaced"/>
</dbReference>